<reference evidence="2 3" key="1">
    <citation type="journal article" date="2023" name="Plants (Basel)">
        <title>Bridging the Gap: Combining Genomics and Transcriptomics Approaches to Understand Stylosanthes scabra, an Orphan Legume from the Brazilian Caatinga.</title>
        <authorList>
            <person name="Ferreira-Neto J.R.C."/>
            <person name="da Silva M.D."/>
            <person name="Binneck E."/>
            <person name="de Melo N.F."/>
            <person name="da Silva R.H."/>
            <person name="de Melo A.L.T.M."/>
            <person name="Pandolfi V."/>
            <person name="Bustamante F.O."/>
            <person name="Brasileiro-Vidal A.C."/>
            <person name="Benko-Iseppon A.M."/>
        </authorList>
    </citation>
    <scope>NUCLEOTIDE SEQUENCE [LARGE SCALE GENOMIC DNA]</scope>
    <source>
        <tissue evidence="2">Leaves</tissue>
    </source>
</reference>
<organism evidence="2 3">
    <name type="scientific">Stylosanthes scabra</name>
    <dbReference type="NCBI Taxonomy" id="79078"/>
    <lineage>
        <taxon>Eukaryota</taxon>
        <taxon>Viridiplantae</taxon>
        <taxon>Streptophyta</taxon>
        <taxon>Embryophyta</taxon>
        <taxon>Tracheophyta</taxon>
        <taxon>Spermatophyta</taxon>
        <taxon>Magnoliopsida</taxon>
        <taxon>eudicotyledons</taxon>
        <taxon>Gunneridae</taxon>
        <taxon>Pentapetalae</taxon>
        <taxon>rosids</taxon>
        <taxon>fabids</taxon>
        <taxon>Fabales</taxon>
        <taxon>Fabaceae</taxon>
        <taxon>Papilionoideae</taxon>
        <taxon>50 kb inversion clade</taxon>
        <taxon>dalbergioids sensu lato</taxon>
        <taxon>Dalbergieae</taxon>
        <taxon>Pterocarpus clade</taxon>
        <taxon>Stylosanthes</taxon>
    </lineage>
</organism>
<accession>A0ABU6XSY5</accession>
<feature type="region of interest" description="Disordered" evidence="1">
    <location>
        <begin position="1"/>
        <end position="84"/>
    </location>
</feature>
<evidence type="ECO:0000313" key="2">
    <source>
        <dbReference type="EMBL" id="MED6199828.1"/>
    </source>
</evidence>
<sequence>MASTGGFFPLLFRRNPNRAPIRTSKSPPSPFSVEPPNEPPKPPIVFSVTGSRGEGSLEYHQDPHLGNGELTPPSPSGFPGAAAETPCTHCLQPPSEYLEDRTSKARTTAVPPHNPVLAVLHLLPALSLLLTLCSTSTTAHRSRHKAQFSPSSTPLNVSSLLRCSTTVTGMSLYRRISHSRTPIIITLFNFSFTVSPSLILNNTVTDHSPSLKSFP</sequence>
<gene>
    <name evidence="2" type="ORF">PIB30_079570</name>
</gene>
<proteinExistence type="predicted"/>
<dbReference type="Proteomes" id="UP001341840">
    <property type="component" value="Unassembled WGS sequence"/>
</dbReference>
<evidence type="ECO:0000313" key="3">
    <source>
        <dbReference type="Proteomes" id="UP001341840"/>
    </source>
</evidence>
<protein>
    <submittedName>
        <fullName evidence="2">Uncharacterized protein</fullName>
    </submittedName>
</protein>
<comment type="caution">
    <text evidence="2">The sequence shown here is derived from an EMBL/GenBank/DDBJ whole genome shotgun (WGS) entry which is preliminary data.</text>
</comment>
<evidence type="ECO:0000256" key="1">
    <source>
        <dbReference type="SAM" id="MobiDB-lite"/>
    </source>
</evidence>
<keyword evidence="3" id="KW-1185">Reference proteome</keyword>
<dbReference type="EMBL" id="JASCZI010212581">
    <property type="protein sequence ID" value="MED6199828.1"/>
    <property type="molecule type" value="Genomic_DNA"/>
</dbReference>
<name>A0ABU6XSY5_9FABA</name>